<gene>
    <name evidence="3" type="ORF">TRAPUB_2938</name>
</gene>
<protein>
    <recommendedName>
        <fullName evidence="2">DUF7918 domain-containing protein</fullName>
    </recommendedName>
</protein>
<dbReference type="InterPro" id="IPR057678">
    <property type="entry name" value="DUF7918"/>
</dbReference>
<dbReference type="OMA" id="RYRTHDW"/>
<evidence type="ECO:0000259" key="2">
    <source>
        <dbReference type="Pfam" id="PF25534"/>
    </source>
</evidence>
<keyword evidence="4" id="KW-1185">Reference proteome</keyword>
<dbReference type="EMBL" id="MNAD01001338">
    <property type="protein sequence ID" value="OJT06216.1"/>
    <property type="molecule type" value="Genomic_DNA"/>
</dbReference>
<dbReference type="Pfam" id="PF25534">
    <property type="entry name" value="DUF7918"/>
    <property type="match status" value="1"/>
</dbReference>
<accession>A0A1M2VF80</accession>
<name>A0A1M2VF80_TRAPU</name>
<dbReference type="AlphaFoldDB" id="A0A1M2VF80"/>
<evidence type="ECO:0000313" key="4">
    <source>
        <dbReference type="Proteomes" id="UP000184267"/>
    </source>
</evidence>
<dbReference type="OrthoDB" id="3237202at2759"/>
<organism evidence="3 4">
    <name type="scientific">Trametes pubescens</name>
    <name type="common">White-rot fungus</name>
    <dbReference type="NCBI Taxonomy" id="154538"/>
    <lineage>
        <taxon>Eukaryota</taxon>
        <taxon>Fungi</taxon>
        <taxon>Dikarya</taxon>
        <taxon>Basidiomycota</taxon>
        <taxon>Agaricomycotina</taxon>
        <taxon>Agaricomycetes</taxon>
        <taxon>Polyporales</taxon>
        <taxon>Polyporaceae</taxon>
        <taxon>Trametes</taxon>
    </lineage>
</organism>
<proteinExistence type="predicted"/>
<feature type="compositionally biased region" description="Acidic residues" evidence="1">
    <location>
        <begin position="240"/>
        <end position="260"/>
    </location>
</feature>
<sequence length="370" mass="41239">MIDFRGFSAWITCDDMELAEFEPRFDEKNRTVTCWIAGPVGKAFIVHWRDHGSQVDSASYIYFDGFKVSGQFLFGYGEELRRGVRVSPQEDRSFVFSKIEADDGVGFGNLKPHKNVGSIMLEIKQVQRMESFDLPQVRAAPPVIRGHRPEGEVIVKYGETRAAPIQKPTWKIRPYDPNDPGPFVTFIFRYRTHDWLLSQGIVGPDEAIFREAPEPWPLHDPGALMTPSTGSTALTVSELPPDEDEDEDAYSSDEPGDDADNEFRPPPELRFSLEPEPSSSSGRAFQSGAVPSPSPSPDYGDNPNRHYFHSAPAALGSSSARPEGSQRPSSSGIRSFSGSWDPNSASGEYETLSWGEYRPEDSETLAKFYD</sequence>
<evidence type="ECO:0000256" key="1">
    <source>
        <dbReference type="SAM" id="MobiDB-lite"/>
    </source>
</evidence>
<feature type="compositionally biased region" description="Low complexity" evidence="1">
    <location>
        <begin position="325"/>
        <end position="339"/>
    </location>
</feature>
<feature type="compositionally biased region" description="Polar residues" evidence="1">
    <location>
        <begin position="226"/>
        <end position="235"/>
    </location>
</feature>
<dbReference type="Proteomes" id="UP000184267">
    <property type="component" value="Unassembled WGS sequence"/>
</dbReference>
<feature type="compositionally biased region" description="Basic and acidic residues" evidence="1">
    <location>
        <begin position="261"/>
        <end position="273"/>
    </location>
</feature>
<feature type="domain" description="DUF7918" evidence="2">
    <location>
        <begin position="9"/>
        <end position="202"/>
    </location>
</feature>
<feature type="region of interest" description="Disordered" evidence="1">
    <location>
        <begin position="212"/>
        <end position="370"/>
    </location>
</feature>
<comment type="caution">
    <text evidence="3">The sequence shown here is derived from an EMBL/GenBank/DDBJ whole genome shotgun (WGS) entry which is preliminary data.</text>
</comment>
<evidence type="ECO:0000313" key="3">
    <source>
        <dbReference type="EMBL" id="OJT06216.1"/>
    </source>
</evidence>
<reference evidence="3 4" key="1">
    <citation type="submission" date="2016-10" db="EMBL/GenBank/DDBJ databases">
        <title>Genome sequence of the basidiomycete white-rot fungus Trametes pubescens.</title>
        <authorList>
            <person name="Makela M.R."/>
            <person name="Granchi Z."/>
            <person name="Peng M."/>
            <person name="De Vries R.P."/>
            <person name="Grigoriev I."/>
            <person name="Riley R."/>
            <person name="Hilden K."/>
        </authorList>
    </citation>
    <scope>NUCLEOTIDE SEQUENCE [LARGE SCALE GENOMIC DNA]</scope>
    <source>
        <strain evidence="3 4">FBCC735</strain>
    </source>
</reference>